<evidence type="ECO:0000256" key="4">
    <source>
        <dbReference type="ARBA" id="ARBA00022490"/>
    </source>
</evidence>
<accession>A0A9R1XHP0</accession>
<dbReference type="Gene3D" id="1.10.3450.40">
    <property type="entry name" value="Signal recognition particle, SRP68 subunit, RNA-binding domain"/>
    <property type="match status" value="1"/>
</dbReference>
<comment type="subcellular location">
    <subcellularLocation>
        <location evidence="1">Cytoplasm</location>
    </subcellularLocation>
    <subcellularLocation>
        <location evidence="2">Nucleus</location>
        <location evidence="2">Nucleolus</location>
    </subcellularLocation>
</comment>
<evidence type="ECO:0000256" key="3">
    <source>
        <dbReference type="ARBA" id="ARBA00009352"/>
    </source>
</evidence>
<dbReference type="InterPro" id="IPR038253">
    <property type="entry name" value="SRP68_N_sf"/>
</dbReference>
<evidence type="ECO:0000256" key="8">
    <source>
        <dbReference type="ARBA" id="ARBA00023274"/>
    </source>
</evidence>
<keyword evidence="7" id="KW-0539">Nucleus</keyword>
<sequence>MAKEKSDVSSMEVDDQISTNPKFSINVLQLLKSSQMQHGLRFGDYTRYRRYCTARLRRLYKSLKFTHGRGKYTKKSITASTVTEVRFLHLVLYTAERAWSHAMEKRQLPDGPNARQRSYLIGRLRKAVKVVYEELGKYGDLENQVLCRERVEELEPSIRYCLHKIGESNLQASELVHIGEIEGPALDLFKAKLEAVMDEARSQQAASMTEFHWLGHRFPISNAKTRVSILKAQELEKELNDRKEGALPSEKRLAVFDKIFAAYHEARSSIRSDLANAGNSENMKDDLSGLDKAIGAVLGQRTIERNQLLVSIAKSKLSKTRDEKNEKVTKPEELVRLYDLLLQNTADLSDLLSSGRDRKEEEVALSEECELKSLIFRAERCFFLGKSYSSAGKRTEAYSLFSLARSLSEKALKKVQSVATHDQAMVKELETLYKDCRSNSCIEHAMGIMEHEKAPNDLSKKISAVSISANGNDKKGEKFLVEKLDAYESAVADSSTRVAPRIAAFQPSFQAIPRNPIVLDLAYNTIDFPSIENRMKKDKKGGFISRLWG</sequence>
<dbReference type="InterPro" id="IPR026258">
    <property type="entry name" value="SRP68"/>
</dbReference>
<dbReference type="GO" id="GO:0005047">
    <property type="term" value="F:signal recognition particle binding"/>
    <property type="evidence" value="ECO:0000318"/>
    <property type="project" value="GO_Central"/>
</dbReference>
<dbReference type="PANTHER" id="PTHR12860:SF0">
    <property type="entry name" value="SIGNAL RECOGNITION PARTICLE SUBUNIT SRP68"/>
    <property type="match status" value="1"/>
</dbReference>
<evidence type="ECO:0000256" key="7">
    <source>
        <dbReference type="ARBA" id="ARBA00023242"/>
    </source>
</evidence>
<evidence type="ECO:0000313" key="11">
    <source>
        <dbReference type="Proteomes" id="UP000235145"/>
    </source>
</evidence>
<organism evidence="10 11">
    <name type="scientific">Lactuca sativa</name>
    <name type="common">Garden lettuce</name>
    <dbReference type="NCBI Taxonomy" id="4236"/>
    <lineage>
        <taxon>Eukaryota</taxon>
        <taxon>Viridiplantae</taxon>
        <taxon>Streptophyta</taxon>
        <taxon>Embryophyta</taxon>
        <taxon>Tracheophyta</taxon>
        <taxon>Spermatophyta</taxon>
        <taxon>Magnoliopsida</taxon>
        <taxon>eudicotyledons</taxon>
        <taxon>Gunneridae</taxon>
        <taxon>Pentapetalae</taxon>
        <taxon>asterids</taxon>
        <taxon>campanulids</taxon>
        <taxon>Asterales</taxon>
        <taxon>Asteraceae</taxon>
        <taxon>Cichorioideae</taxon>
        <taxon>Cichorieae</taxon>
        <taxon>Lactucinae</taxon>
        <taxon>Lactuca</taxon>
    </lineage>
</organism>
<dbReference type="GO" id="GO:0008312">
    <property type="term" value="F:7S RNA binding"/>
    <property type="evidence" value="ECO:0007669"/>
    <property type="project" value="InterPro"/>
</dbReference>
<comment type="caution">
    <text evidence="10">The sequence shown here is derived from an EMBL/GenBank/DDBJ whole genome shotgun (WGS) entry which is preliminary data.</text>
</comment>
<proteinExistence type="inferred from homology"/>
<dbReference type="PANTHER" id="PTHR12860">
    <property type="entry name" value="SIGNAL RECOGNITION PARTICLE 68 KDA PROTEIN"/>
    <property type="match status" value="1"/>
</dbReference>
<evidence type="ECO:0000256" key="5">
    <source>
        <dbReference type="ARBA" id="ARBA00022884"/>
    </source>
</evidence>
<keyword evidence="8" id="KW-0687">Ribonucleoprotein</keyword>
<dbReference type="GO" id="GO:0030942">
    <property type="term" value="F:endoplasmic reticulum signal peptide binding"/>
    <property type="evidence" value="ECO:0007669"/>
    <property type="project" value="InterPro"/>
</dbReference>
<evidence type="ECO:0000256" key="6">
    <source>
        <dbReference type="ARBA" id="ARBA00023135"/>
    </source>
</evidence>
<evidence type="ECO:0000256" key="1">
    <source>
        <dbReference type="ARBA" id="ARBA00004496"/>
    </source>
</evidence>
<keyword evidence="6" id="KW-0733">Signal recognition particle</keyword>
<dbReference type="GO" id="GO:0006614">
    <property type="term" value="P:SRP-dependent cotranslational protein targeting to membrane"/>
    <property type="evidence" value="ECO:0000318"/>
    <property type="project" value="GO_Central"/>
</dbReference>
<dbReference type="GO" id="GO:0005730">
    <property type="term" value="C:nucleolus"/>
    <property type="evidence" value="ECO:0007669"/>
    <property type="project" value="UniProtKB-SubCell"/>
</dbReference>
<gene>
    <name evidence="10" type="ORF">LSAT_V11C400190490</name>
</gene>
<dbReference type="GO" id="GO:0005786">
    <property type="term" value="C:signal recognition particle, endoplasmic reticulum targeting"/>
    <property type="evidence" value="ECO:0000318"/>
    <property type="project" value="GO_Central"/>
</dbReference>
<keyword evidence="5" id="KW-0694">RNA-binding</keyword>
<keyword evidence="11" id="KW-1185">Reference proteome</keyword>
<dbReference type="Proteomes" id="UP000235145">
    <property type="component" value="Unassembled WGS sequence"/>
</dbReference>
<reference evidence="10 11" key="1">
    <citation type="journal article" date="2017" name="Nat. Commun.">
        <title>Genome assembly with in vitro proximity ligation data and whole-genome triplication in lettuce.</title>
        <authorList>
            <person name="Reyes-Chin-Wo S."/>
            <person name="Wang Z."/>
            <person name="Yang X."/>
            <person name="Kozik A."/>
            <person name="Arikit S."/>
            <person name="Song C."/>
            <person name="Xia L."/>
            <person name="Froenicke L."/>
            <person name="Lavelle D.O."/>
            <person name="Truco M.J."/>
            <person name="Xia R."/>
            <person name="Zhu S."/>
            <person name="Xu C."/>
            <person name="Xu H."/>
            <person name="Xu X."/>
            <person name="Cox K."/>
            <person name="Korf I."/>
            <person name="Meyers B.C."/>
            <person name="Michelmore R.W."/>
        </authorList>
    </citation>
    <scope>NUCLEOTIDE SEQUENCE [LARGE SCALE GENOMIC DNA]</scope>
    <source>
        <strain evidence="11">cv. Salinas</strain>
        <tissue evidence="10">Seedlings</tissue>
    </source>
</reference>
<evidence type="ECO:0000256" key="9">
    <source>
        <dbReference type="ARBA" id="ARBA00029498"/>
    </source>
</evidence>
<evidence type="ECO:0000256" key="2">
    <source>
        <dbReference type="ARBA" id="ARBA00004604"/>
    </source>
</evidence>
<dbReference type="Pfam" id="PF16969">
    <property type="entry name" value="SRP68"/>
    <property type="match status" value="1"/>
</dbReference>
<comment type="similarity">
    <text evidence="3">Belongs to the SRP68 family.</text>
</comment>
<dbReference type="PIRSF" id="PIRSF038995">
    <property type="entry name" value="SRP68"/>
    <property type="match status" value="1"/>
</dbReference>
<name>A0A9R1XHP0_LACSA</name>
<protein>
    <recommendedName>
        <fullName evidence="9">Signal recognition particle subunit SRP68</fullName>
    </recommendedName>
</protein>
<evidence type="ECO:0000313" key="10">
    <source>
        <dbReference type="EMBL" id="KAJ0210364.1"/>
    </source>
</evidence>
<keyword evidence="4" id="KW-0963">Cytoplasm</keyword>
<dbReference type="AlphaFoldDB" id="A0A9R1XHP0"/>
<dbReference type="EMBL" id="NBSK02000004">
    <property type="protein sequence ID" value="KAJ0210364.1"/>
    <property type="molecule type" value="Genomic_DNA"/>
</dbReference>